<dbReference type="OrthoDB" id="4424523at2759"/>
<comment type="caution">
    <text evidence="2">The sequence shown here is derived from an EMBL/GenBank/DDBJ whole genome shotgun (WGS) entry which is preliminary data.</text>
</comment>
<dbReference type="Proteomes" id="UP000664132">
    <property type="component" value="Unassembled WGS sequence"/>
</dbReference>
<evidence type="ECO:0000313" key="2">
    <source>
        <dbReference type="EMBL" id="KAG4410648.1"/>
    </source>
</evidence>
<organism evidence="2 3">
    <name type="scientific">Cadophora malorum</name>
    <dbReference type="NCBI Taxonomy" id="108018"/>
    <lineage>
        <taxon>Eukaryota</taxon>
        <taxon>Fungi</taxon>
        <taxon>Dikarya</taxon>
        <taxon>Ascomycota</taxon>
        <taxon>Pezizomycotina</taxon>
        <taxon>Leotiomycetes</taxon>
        <taxon>Helotiales</taxon>
        <taxon>Ploettnerulaceae</taxon>
        <taxon>Cadophora</taxon>
    </lineage>
</organism>
<accession>A0A8H7T1D9</accession>
<keyword evidence="3" id="KW-1185">Reference proteome</keyword>
<dbReference type="EMBL" id="JAFJYH010000631">
    <property type="protein sequence ID" value="KAG4410648.1"/>
    <property type="molecule type" value="Genomic_DNA"/>
</dbReference>
<gene>
    <name evidence="2" type="ORF">IFR04_016220</name>
</gene>
<dbReference type="AlphaFoldDB" id="A0A8H7T1D9"/>
<evidence type="ECO:0000256" key="1">
    <source>
        <dbReference type="SAM" id="MobiDB-lite"/>
    </source>
</evidence>
<feature type="region of interest" description="Disordered" evidence="1">
    <location>
        <begin position="176"/>
        <end position="198"/>
    </location>
</feature>
<evidence type="ECO:0000313" key="3">
    <source>
        <dbReference type="Proteomes" id="UP000664132"/>
    </source>
</evidence>
<name>A0A8H7T1D9_9HELO</name>
<proteinExistence type="predicted"/>
<sequence length="273" mass="31676">MGNDFDSCPIWTAEEARDESYGHIIRGMKISCFPKFGFVIYRCTYGNNAAWTELLTLIKQEAQTQIKKLGPGRDWLGTHLDWKIVEDSTLDGVSLEQVKSRFDRWSDEIVDESERTSMNVLRWLPRFNFCVVVDEKCLASMEKSKFKTEAGVDAVEKTPPMFVVLMRAKRRVPAWMGGGGSNQRRRIRRLSDGDSIDETEQDLEYEERIMREAEQQEEEEAEAEDDTLIEPHEATWMYVEPRYLLSLYNIMQADSGWGLFYVRPPGVYGRNEV</sequence>
<reference evidence="2" key="1">
    <citation type="submission" date="2021-02" db="EMBL/GenBank/DDBJ databases">
        <title>Genome sequence Cadophora malorum strain M34.</title>
        <authorList>
            <person name="Stefanovic E."/>
            <person name="Vu D."/>
            <person name="Scully C."/>
            <person name="Dijksterhuis J."/>
            <person name="Roader J."/>
            <person name="Houbraken J."/>
        </authorList>
    </citation>
    <scope>NUCLEOTIDE SEQUENCE</scope>
    <source>
        <strain evidence="2">M34</strain>
    </source>
</reference>
<protein>
    <submittedName>
        <fullName evidence="2">Uncharacterized protein</fullName>
    </submittedName>
</protein>